<feature type="region of interest" description="Disordered" evidence="5">
    <location>
        <begin position="200"/>
        <end position="236"/>
    </location>
</feature>
<evidence type="ECO:0000313" key="8">
    <source>
        <dbReference type="Proteomes" id="UP000094112"/>
    </source>
</evidence>
<dbReference type="OrthoDB" id="26401at2759"/>
<evidence type="ECO:0000256" key="5">
    <source>
        <dbReference type="SAM" id="MobiDB-lite"/>
    </source>
</evidence>
<reference evidence="7 8" key="1">
    <citation type="journal article" date="2016" name="Proc. Natl. Acad. Sci. U.S.A.">
        <title>Comparative genomics of biotechnologically important yeasts.</title>
        <authorList>
            <person name="Riley R."/>
            <person name="Haridas S."/>
            <person name="Wolfe K.H."/>
            <person name="Lopes M.R."/>
            <person name="Hittinger C.T."/>
            <person name="Goeker M."/>
            <person name="Salamov A.A."/>
            <person name="Wisecaver J.H."/>
            <person name="Long T.M."/>
            <person name="Calvey C.H."/>
            <person name="Aerts A.L."/>
            <person name="Barry K.W."/>
            <person name="Choi C."/>
            <person name="Clum A."/>
            <person name="Coughlan A.Y."/>
            <person name="Deshpande S."/>
            <person name="Douglass A.P."/>
            <person name="Hanson S.J."/>
            <person name="Klenk H.-P."/>
            <person name="LaButti K.M."/>
            <person name="Lapidus A."/>
            <person name="Lindquist E.A."/>
            <person name="Lipzen A.M."/>
            <person name="Meier-Kolthoff J.P."/>
            <person name="Ohm R.A."/>
            <person name="Otillar R.P."/>
            <person name="Pangilinan J.L."/>
            <person name="Peng Y."/>
            <person name="Rokas A."/>
            <person name="Rosa C.A."/>
            <person name="Scheuner C."/>
            <person name="Sibirny A.A."/>
            <person name="Slot J.C."/>
            <person name="Stielow J.B."/>
            <person name="Sun H."/>
            <person name="Kurtzman C.P."/>
            <person name="Blackwell M."/>
            <person name="Grigoriev I.V."/>
            <person name="Jeffries T.W."/>
        </authorList>
    </citation>
    <scope>NUCLEOTIDE SEQUENCE [LARGE SCALE GENOMIC DNA]</scope>
    <source>
        <strain evidence="8">ATCC 58044 / CBS 1984 / NCYC 433 / NRRL Y-366-8</strain>
    </source>
</reference>
<evidence type="ECO:0000256" key="2">
    <source>
        <dbReference type="ARBA" id="ARBA00022618"/>
    </source>
</evidence>
<dbReference type="EMBL" id="KV454209">
    <property type="protein sequence ID" value="ODQ61236.1"/>
    <property type="molecule type" value="Genomic_DNA"/>
</dbReference>
<evidence type="ECO:0000259" key="6">
    <source>
        <dbReference type="Pfam" id="PF12859"/>
    </source>
</evidence>
<dbReference type="Pfam" id="PF12859">
    <property type="entry name" value="ANAPC1"/>
    <property type="match status" value="1"/>
</dbReference>
<evidence type="ECO:0000256" key="4">
    <source>
        <dbReference type="ARBA" id="ARBA00023306"/>
    </source>
</evidence>
<feature type="domain" description="Anaphase-promoting complex subunit 1 N-terminal" evidence="6">
    <location>
        <begin position="38"/>
        <end position="126"/>
    </location>
</feature>
<dbReference type="GO" id="GO:0070979">
    <property type="term" value="P:protein K11-linked ubiquitination"/>
    <property type="evidence" value="ECO:0007669"/>
    <property type="project" value="TreeGrafter"/>
</dbReference>
<dbReference type="Proteomes" id="UP000094112">
    <property type="component" value="Unassembled WGS sequence"/>
</dbReference>
<dbReference type="GO" id="GO:0007091">
    <property type="term" value="P:metaphase/anaphase transition of mitotic cell cycle"/>
    <property type="evidence" value="ECO:0007669"/>
    <property type="project" value="TreeGrafter"/>
</dbReference>
<feature type="compositionally biased region" description="Basic residues" evidence="5">
    <location>
        <begin position="207"/>
        <end position="218"/>
    </location>
</feature>
<keyword evidence="8" id="KW-1185">Reference proteome</keyword>
<dbReference type="RefSeq" id="XP_019040443.1">
    <property type="nucleotide sequence ID" value="XM_019182561.1"/>
</dbReference>
<organism evidence="7 8">
    <name type="scientific">Wickerhamomyces anomalus (strain ATCC 58044 / CBS 1984 / NCYC 433 / NRRL Y-366-8)</name>
    <name type="common">Yeast</name>
    <name type="synonym">Hansenula anomala</name>
    <dbReference type="NCBI Taxonomy" id="683960"/>
    <lineage>
        <taxon>Eukaryota</taxon>
        <taxon>Fungi</taxon>
        <taxon>Dikarya</taxon>
        <taxon>Ascomycota</taxon>
        <taxon>Saccharomycotina</taxon>
        <taxon>Saccharomycetes</taxon>
        <taxon>Phaffomycetales</taxon>
        <taxon>Wickerhamomycetaceae</taxon>
        <taxon>Wickerhamomyces</taxon>
    </lineage>
</organism>
<gene>
    <name evidence="7" type="ORF">WICANDRAFT_41009</name>
</gene>
<dbReference type="FunFam" id="1.25.10.10:FF:000435">
    <property type="entry name" value="Ubiquitin ligase subunit"/>
    <property type="match status" value="1"/>
</dbReference>
<dbReference type="STRING" id="683960.A0A1E3P735"/>
<proteinExistence type="inferred from homology"/>
<dbReference type="Gene3D" id="1.25.10.10">
    <property type="entry name" value="Leucine-rich Repeat Variant"/>
    <property type="match status" value="2"/>
</dbReference>
<dbReference type="PANTHER" id="PTHR12827:SF3">
    <property type="entry name" value="ANAPHASE-PROMOTING COMPLEX SUBUNIT 1"/>
    <property type="match status" value="1"/>
</dbReference>
<keyword evidence="3" id="KW-0498">Mitosis</keyword>
<protein>
    <recommendedName>
        <fullName evidence="6">Anaphase-promoting complex subunit 1 N-terminal domain-containing protein</fullName>
    </recommendedName>
</protein>
<dbReference type="GO" id="GO:0060090">
    <property type="term" value="F:molecular adaptor activity"/>
    <property type="evidence" value="ECO:0007669"/>
    <property type="project" value="TreeGrafter"/>
</dbReference>
<accession>A0A1E3P735</accession>
<evidence type="ECO:0000313" key="7">
    <source>
        <dbReference type="EMBL" id="ODQ61236.1"/>
    </source>
</evidence>
<evidence type="ECO:0000256" key="3">
    <source>
        <dbReference type="ARBA" id="ARBA00022776"/>
    </source>
</evidence>
<dbReference type="GO" id="GO:0031145">
    <property type="term" value="P:anaphase-promoting complex-dependent catabolic process"/>
    <property type="evidence" value="ECO:0007669"/>
    <property type="project" value="TreeGrafter"/>
</dbReference>
<dbReference type="GO" id="GO:0005680">
    <property type="term" value="C:anaphase-promoting complex"/>
    <property type="evidence" value="ECO:0007669"/>
    <property type="project" value="InterPro"/>
</dbReference>
<keyword evidence="2" id="KW-0132">Cell division</keyword>
<dbReference type="GO" id="GO:0051301">
    <property type="term" value="P:cell division"/>
    <property type="evidence" value="ECO:0007669"/>
    <property type="project" value="UniProtKB-KW"/>
</dbReference>
<dbReference type="InterPro" id="IPR011989">
    <property type="entry name" value="ARM-like"/>
</dbReference>
<dbReference type="PANTHER" id="PTHR12827">
    <property type="entry name" value="MEIOTIC CHECKPOINT REGULATOR TSG24 FAMILY MEMBER"/>
    <property type="match status" value="1"/>
</dbReference>
<dbReference type="GeneID" id="30199807"/>
<dbReference type="InterPro" id="IPR049255">
    <property type="entry name" value="Apc1_N"/>
</dbReference>
<evidence type="ECO:0000256" key="1">
    <source>
        <dbReference type="ARBA" id="ARBA00010547"/>
    </source>
</evidence>
<name>A0A1E3P735_WICAA</name>
<dbReference type="InterPro" id="IPR024990">
    <property type="entry name" value="Apc1"/>
</dbReference>
<sequence>MDLPSIQLSDLKFDSDLSHLSNDQNETRITLSSAKEMLAIKGMTLLWYRGDLLARKLEYDTEITNAFFTHFETSKNAKSSTTTETVLVVLLEEMVYIYYESGRSYTLSFPFKILNGFPYENGVVIEKIGGSFNPFITMTGPMSEFGCLVPSSTSSISQDERIVLFPESSKHLITITFDAQKSTLNIYHTRFLHKLNNSLSTLNPSNSRRKPSTHRKPSRVSVHDDSNDVQGGEIEVGKKRSISHTGVLSIDRMASYDFNNPTKSADIGTSSSGLESLRKDAILTKIESLSLNGNPTHKFIDAKSIVFGHKEAVIIKSADSSLFEALIFDSPNGSATITKIMTSVKLSDQYTDFVRCTLPGFIILLSKDNRLVLLNPFLNLSTSVFFPTDQIVKLYDCLGPQLIARSITGNILNYNLTLKPSVKVIEDCLNALKYLTNSYTFSYIWLTWINSFAIVEDEWDAFIMTILACTVPISVTPDDVDANNRVSENLSKIGALQKKAIEDGFNLKDMAPSIVLALHLIREDLALNILNTKVVDDLGLLLSQVTLWMSWSEAWYMYYGFNLEQLNRSIKFPQRQLLEDPPDLMKSLTSLFESDIVPFITFSQLAQESEQLDEQLTPRTFYVLRLFEAIIRSEFTPKDILNMMSEYNIGRADLDTFPLGIIIPLSEAITFCQEYVSGIDEEFVQFDLIERKDLKRLHSPDDIFQNRLLVQPYQNQQLKDVHQITTSINDPAETIAPVEYDRFNVTKLIFSEDRRFYEASKMLQTSKIQAFMSGYSSTILENELLLRQKEIAIVACIRNLTVPLGRSSLLYSSKVPLMTEKFLVPKITFNTLIQPQNATVTLEADFINQNALQWGHFHNGASTGLSISRDAKGITGSWIVFNKPHELNSQHGGFLLGLGLNGHLKSLEEWNIFNYLGPKHAFTSVGLLLGMSASLRGTMDVKLTKVLSVHVVALLPQGASDLIVSIPVQTAGLIGIGLLYLETQHRRMSEILLSQVTGMVVVDEKEVAEESYRLAAGIALGYVNLGKGDDLKGLNDAHIVDKLLSISTFMKDVQSEEAFDKSMSGAILGLAFIYLKTNNEVVAKKLQIPDTEQLLDYIRPDVLLLRVLSRNLIMWDYIGNTSDWIASQIPQPLVRGDGDNANYFHVLSGLCLSLGVKYASTSDNTARDSILEFYDKITCELDSLDHDDYSFEVKARSKVLTQTQMILALSCSIIMAATGDLETFRRLRIMHGKVETTEPQNAYGKFMAVNMALGFLFLGGGQYAFNTSSNFAVAALVTSIYPLFPHCDNDDPEVHLQALRHFWSLSIDSRCLVVRDVETSRPIQEEVNIELVDGTSYDSKTPCLLPNLFMINSISTLSDEYFKLEINDLSKLKPNLELFVYKKRNIKVLRRSVQLILTEINKNFEKNNQHGNRLLKLSIFDGFNKNEVLSLLDDPNELQFESNIIDKQIELNHIVQEPKNISDLWNLKLIFAYYDKILSENDTFYLTLELVDNLKVQLWSLMHSI</sequence>
<comment type="similarity">
    <text evidence="1">Belongs to the APC1 family.</text>
</comment>
<keyword evidence="4" id="KW-0131">Cell cycle</keyword>